<evidence type="ECO:0000259" key="1">
    <source>
        <dbReference type="Pfam" id="PF25199"/>
    </source>
</evidence>
<dbReference type="RefSeq" id="WP_118983825.1">
    <property type="nucleotide sequence ID" value="NZ_QHCS01000008.1"/>
</dbReference>
<dbReference type="SUPFAM" id="SSF52540">
    <property type="entry name" value="P-loop containing nucleoside triphosphate hydrolases"/>
    <property type="match status" value="1"/>
</dbReference>
<sequence>MIDEKAILRQIETRLESKIILFTGAGFTLKCKDTQGKSLPLGLDLAKELWALIEGVVRIPYDGSGLKETFNIVQKKKPKELEYFLNKRFQIDPNSVQEFYRRYIEFPWNKIYTLNIDDIFEVLNRKYSPRIKVNPISGTVHKNTTQSYNVMDVYHLNGRLADGPNNVIFSVDDYATHQGFEHPYYKILASEMNECMFIFIGSELDEEILWKHLKLRDLKERSNNELRPESFIVTPTIKEAKRLMLRERNITHVPMTAEEFSNKILSQLETKYQEVSLRKKQRLIEIKKEVTVPLIPDIITKKESPSKRRHILLGYKPIWSDILNNKTISRKVEEELYDKVKEEGQPLLEGQRRKIYLLSGTAGDGKPTTLMRLSLRLSRDGFNVGYLDPDSNFFWNKLKNIVDATDKLDILVIDDIHVYKDNFIKYINEVIALDKVSCIVVSCRSNKVDRIFKYKSLLNATLIEYSTGKLNDSEIIQLLALLQKEDMLGKLTSKSSEERFRILRSKYDNDRQLIVALIEATSGSDLKKYIKDEFTDLDDTKKGIYAIIAIANRFGAKLSSSEISLSLNMPNIEFLNALHEMVQRGLLEKSSAGYYSLRHRVIASNVYDKVVEEGNAHVYFESICRMAAIISYDSKLSKNKRIKSLVKICLGHDLLLNVTNKDIDKINEVYDNLKDYYKEEHHYWLQRAVVEIEIGELAYAYNHVATAHSLAPSDPLVLITMYHLDLKKELLETISDESQGKFMETIQKLKDLIDSRSDIDPKPYHILGYQSLQWANRKIPRREEKRDFLGPIRSVVEAGVSVFPDDQMLRQLYTDIHRTILYTTIS</sequence>
<evidence type="ECO:0000313" key="3">
    <source>
        <dbReference type="Proteomes" id="UP000266669"/>
    </source>
</evidence>
<dbReference type="InterPro" id="IPR057574">
    <property type="entry name" value="nSTAND_NTPase5_dom"/>
</dbReference>
<reference evidence="3" key="1">
    <citation type="submission" date="2018-05" db="EMBL/GenBank/DDBJ databases">
        <title>Leptospira yasudae sp. nov. and Leptospira stimsonii sp. nov., two pathogenic species of the genus Leptospira isolated from environmental sources.</title>
        <authorList>
            <person name="Casanovas-Massana A."/>
            <person name="Hamond C."/>
            <person name="Santos L.A."/>
            <person name="Hacker K.P."/>
            <person name="Balassiano I."/>
            <person name="Medeiros M.A."/>
            <person name="Reis M.G."/>
            <person name="Ko A.I."/>
            <person name="Wunder E.A."/>
        </authorList>
    </citation>
    <scope>NUCLEOTIDE SEQUENCE [LARGE SCALE GENOMIC DNA]</scope>
    <source>
        <strain evidence="3">AMB6-RJ</strain>
    </source>
</reference>
<comment type="caution">
    <text evidence="2">The sequence shown here is derived from an EMBL/GenBank/DDBJ whole genome shotgun (WGS) entry which is preliminary data.</text>
</comment>
<accession>A0A8B3CNE0</accession>
<protein>
    <recommendedName>
        <fullName evidence="1">Novel STAND NTPase 5 domain-containing protein</fullName>
    </recommendedName>
</protein>
<dbReference type="EMBL" id="QHCS01000008">
    <property type="protein sequence ID" value="RHX83592.1"/>
    <property type="molecule type" value="Genomic_DNA"/>
</dbReference>
<dbReference type="AlphaFoldDB" id="A0A8B3CNE0"/>
<organism evidence="2 3">
    <name type="scientific">Leptospira stimsonii</name>
    <dbReference type="NCBI Taxonomy" id="2202203"/>
    <lineage>
        <taxon>Bacteria</taxon>
        <taxon>Pseudomonadati</taxon>
        <taxon>Spirochaetota</taxon>
        <taxon>Spirochaetia</taxon>
        <taxon>Leptospirales</taxon>
        <taxon>Leptospiraceae</taxon>
        <taxon>Leptospira</taxon>
    </lineage>
</organism>
<feature type="domain" description="Novel STAND NTPase 5" evidence="1">
    <location>
        <begin position="313"/>
        <end position="449"/>
    </location>
</feature>
<dbReference type="Pfam" id="PF25199">
    <property type="entry name" value="nSTAND_NTPase5"/>
    <property type="match status" value="1"/>
</dbReference>
<dbReference type="Pfam" id="PF13289">
    <property type="entry name" value="SIR2_2"/>
    <property type="match status" value="1"/>
</dbReference>
<name>A0A8B3CNE0_9LEPT</name>
<proteinExistence type="predicted"/>
<dbReference type="InterPro" id="IPR027417">
    <property type="entry name" value="P-loop_NTPase"/>
</dbReference>
<dbReference type="Proteomes" id="UP000266669">
    <property type="component" value="Unassembled WGS sequence"/>
</dbReference>
<evidence type="ECO:0000313" key="2">
    <source>
        <dbReference type="EMBL" id="RHX83592.1"/>
    </source>
</evidence>
<gene>
    <name evidence="2" type="ORF">DLM78_21625</name>
</gene>